<keyword evidence="1 2" id="KW-0443">Lipid metabolism</keyword>
<dbReference type="InterPro" id="IPR002641">
    <property type="entry name" value="PNPLA_dom"/>
</dbReference>
<dbReference type="Proteomes" id="UP001228044">
    <property type="component" value="Unassembled WGS sequence"/>
</dbReference>
<feature type="chain" id="PRO_5045329723" evidence="4">
    <location>
        <begin position="50"/>
        <end position="469"/>
    </location>
</feature>
<accession>A0ABT8DZD5</accession>
<evidence type="ECO:0000256" key="4">
    <source>
        <dbReference type="SAM" id="SignalP"/>
    </source>
</evidence>
<name>A0ABT8DZD5_9BURK</name>
<dbReference type="PROSITE" id="PS51635">
    <property type="entry name" value="PNPLA"/>
    <property type="match status" value="1"/>
</dbReference>
<organism evidence="6 7">
    <name type="scientific">Roseateles violae</name>
    <dbReference type="NCBI Taxonomy" id="3058042"/>
    <lineage>
        <taxon>Bacteria</taxon>
        <taxon>Pseudomonadati</taxon>
        <taxon>Pseudomonadota</taxon>
        <taxon>Betaproteobacteria</taxon>
        <taxon>Burkholderiales</taxon>
        <taxon>Sphaerotilaceae</taxon>
        <taxon>Roseateles</taxon>
    </lineage>
</organism>
<dbReference type="PANTHER" id="PTHR10728">
    <property type="entry name" value="CYTOSOLIC PHOSPHOLIPASE A2"/>
    <property type="match status" value="1"/>
</dbReference>
<keyword evidence="7" id="KW-1185">Reference proteome</keyword>
<keyword evidence="2" id="KW-0378">Hydrolase</keyword>
<keyword evidence="2" id="KW-0442">Lipid degradation</keyword>
<feature type="short sequence motif" description="DGA/G" evidence="2">
    <location>
        <begin position="284"/>
        <end position="286"/>
    </location>
</feature>
<sequence>MKRSLLHRWLPLATAIVLTACSTARPWINKPITAAAAAAALPISPAATAASPSIVAAITLSGGGARAAAFGLGVLEELKATRFEWEGRKTSLLDEVGLISGVSGGSVLATYYAAFGDEVFSRFHEDFLQADFQTGLILDALSPPTLYRLGSPWWGRSNAFNRRLDPVFRGMTFGELRAQRARPQLLVTATDLTTGGPFEFTPEQFGLICSELDSVPLSFAVAASSSVPLLLSPMTLRNYADRCAEAAPSAAADPAGRNLSARLLDLVADSYRNSQERPYIHLVDGGVVDNLGVRGLLERTLAGGTFEASFKGLQPGSVHQIVLISVNSERDTAERIDGSDRVPGHLQVLDALVFGAGSRLSKETTMMIDDVAQRMNEALRFERGRPGSPFAADAEIHVINVGLRQLKDPEMRRNLMQVPTALTILPIQVEQLQRAGREVLRESPAFQRLRRSLGADPQSLTAAAADPTR</sequence>
<keyword evidence="4" id="KW-0732">Signal</keyword>
<feature type="domain" description="PNPLA" evidence="5">
    <location>
        <begin position="59"/>
        <end position="297"/>
    </location>
</feature>
<evidence type="ECO:0000256" key="1">
    <source>
        <dbReference type="ARBA" id="ARBA00023098"/>
    </source>
</evidence>
<evidence type="ECO:0000313" key="6">
    <source>
        <dbReference type="EMBL" id="MDN3922929.1"/>
    </source>
</evidence>
<dbReference type="EMBL" id="JAUHHC010000006">
    <property type="protein sequence ID" value="MDN3922929.1"/>
    <property type="molecule type" value="Genomic_DNA"/>
</dbReference>
<dbReference type="Gene3D" id="3.40.1090.10">
    <property type="entry name" value="Cytosolic phospholipase A2 catalytic domain"/>
    <property type="match status" value="2"/>
</dbReference>
<gene>
    <name evidence="6" type="ORF">QWJ38_21770</name>
</gene>
<dbReference type="PANTHER" id="PTHR10728:SF40">
    <property type="entry name" value="PATATIN FAMILY PROTEIN"/>
    <property type="match status" value="1"/>
</dbReference>
<dbReference type="Pfam" id="PF01734">
    <property type="entry name" value="Patatin"/>
    <property type="match status" value="1"/>
</dbReference>
<comment type="caution">
    <text evidence="6">The sequence shown here is derived from an EMBL/GenBank/DDBJ whole genome shotgun (WGS) entry which is preliminary data.</text>
</comment>
<evidence type="ECO:0000256" key="3">
    <source>
        <dbReference type="SAM" id="MobiDB-lite"/>
    </source>
</evidence>
<dbReference type="InterPro" id="IPR016035">
    <property type="entry name" value="Acyl_Trfase/lysoPLipase"/>
</dbReference>
<evidence type="ECO:0000259" key="5">
    <source>
        <dbReference type="PROSITE" id="PS51635"/>
    </source>
</evidence>
<feature type="short sequence motif" description="GXSXG" evidence="2">
    <location>
        <begin position="101"/>
        <end position="105"/>
    </location>
</feature>
<protein>
    <submittedName>
        <fullName evidence="6">Patatin-like phospholipase family protein</fullName>
    </submittedName>
</protein>
<feature type="active site" description="Proton acceptor" evidence="2">
    <location>
        <position position="284"/>
    </location>
</feature>
<comment type="caution">
    <text evidence="2">Lacks conserved residue(s) required for the propagation of feature annotation.</text>
</comment>
<feature type="region of interest" description="Disordered" evidence="3">
    <location>
        <begin position="450"/>
        <end position="469"/>
    </location>
</feature>
<evidence type="ECO:0000313" key="7">
    <source>
        <dbReference type="Proteomes" id="UP001228044"/>
    </source>
</evidence>
<proteinExistence type="predicted"/>
<feature type="active site" description="Nucleophile" evidence="2">
    <location>
        <position position="103"/>
    </location>
</feature>
<feature type="signal peptide" evidence="4">
    <location>
        <begin position="1"/>
        <end position="49"/>
    </location>
</feature>
<dbReference type="SUPFAM" id="SSF52151">
    <property type="entry name" value="FabD/lysophospholipase-like"/>
    <property type="match status" value="1"/>
</dbReference>
<evidence type="ECO:0000256" key="2">
    <source>
        <dbReference type="PROSITE-ProRule" id="PRU01161"/>
    </source>
</evidence>
<dbReference type="RefSeq" id="WP_290361236.1">
    <property type="nucleotide sequence ID" value="NZ_JAUHHC010000006.1"/>
</dbReference>
<dbReference type="PROSITE" id="PS51257">
    <property type="entry name" value="PROKAR_LIPOPROTEIN"/>
    <property type="match status" value="1"/>
</dbReference>
<reference evidence="6 7" key="1">
    <citation type="submission" date="2023-06" db="EMBL/GenBank/DDBJ databases">
        <title>Pelomonas sp. PFR6 16S ribosomal RNA gene Genome sequencing and assembly.</title>
        <authorList>
            <person name="Woo H."/>
        </authorList>
    </citation>
    <scope>NUCLEOTIDE SEQUENCE [LARGE SCALE GENOMIC DNA]</scope>
    <source>
        <strain evidence="6 7">PFR6</strain>
    </source>
</reference>